<organism evidence="4 5">
    <name type="scientific">Rheinheimera tilapiae</name>
    <dbReference type="NCBI Taxonomy" id="875043"/>
    <lineage>
        <taxon>Bacteria</taxon>
        <taxon>Pseudomonadati</taxon>
        <taxon>Pseudomonadota</taxon>
        <taxon>Gammaproteobacteria</taxon>
        <taxon>Chromatiales</taxon>
        <taxon>Chromatiaceae</taxon>
        <taxon>Rheinheimera</taxon>
    </lineage>
</organism>
<dbReference type="PROSITE" id="PS50263">
    <property type="entry name" value="CN_HYDROLASE"/>
    <property type="match status" value="1"/>
</dbReference>
<protein>
    <submittedName>
        <fullName evidence="4">Carbon-nitrogen hydrolase family protein</fullName>
    </submittedName>
</protein>
<feature type="domain" description="CN hydrolase" evidence="3">
    <location>
        <begin position="13"/>
        <end position="267"/>
    </location>
</feature>
<dbReference type="InterPro" id="IPR003010">
    <property type="entry name" value="C-N_Hydrolase"/>
</dbReference>
<dbReference type="InterPro" id="IPR001110">
    <property type="entry name" value="UPF0012_CS"/>
</dbReference>
<dbReference type="Pfam" id="PF00795">
    <property type="entry name" value="CN_hydrolase"/>
    <property type="match status" value="1"/>
</dbReference>
<name>A0ABV6B9F5_9GAMM</name>
<evidence type="ECO:0000256" key="2">
    <source>
        <dbReference type="ARBA" id="ARBA00022801"/>
    </source>
</evidence>
<dbReference type="PROSITE" id="PS01227">
    <property type="entry name" value="UPF0012"/>
    <property type="match status" value="1"/>
</dbReference>
<sequence length="295" mass="31720">MTDIGTDLETSIWQLTALQLCSSPDPAENLQQIAALLQQIPADRPQLVALPEGALCFAGADGANLAIAEPLAEQHSVEGPLQQQLSQLARQHQVYLLVGTLPTQSADPTRFSASTLLFGPDGALLADYQKMHLFDADVSDQTASYRESSATMPGNKVTVADLGLLKAGLAICYDVRFPGLFQLLRQQGMNLLCLPSAFTTVTGAAHWHTLLRARAIETQCFLLAPAQTGTHANGRQTYGHSLIIDPWGQVLADAGTLPGLISVRIDLNEVTGVRSKMPLAAHNQFTCDQIKSERL</sequence>
<dbReference type="EMBL" id="JBHLXP010000001">
    <property type="protein sequence ID" value="MFC0046717.1"/>
    <property type="molecule type" value="Genomic_DNA"/>
</dbReference>
<dbReference type="Proteomes" id="UP001589813">
    <property type="component" value="Unassembled WGS sequence"/>
</dbReference>
<dbReference type="InterPro" id="IPR045254">
    <property type="entry name" value="Nit1/2_C-N_Hydrolase"/>
</dbReference>
<gene>
    <name evidence="4" type="ORF">ACFFJP_00275</name>
</gene>
<evidence type="ECO:0000256" key="1">
    <source>
        <dbReference type="ARBA" id="ARBA00010613"/>
    </source>
</evidence>
<dbReference type="SUPFAM" id="SSF56317">
    <property type="entry name" value="Carbon-nitrogen hydrolase"/>
    <property type="match status" value="1"/>
</dbReference>
<keyword evidence="2 4" id="KW-0378">Hydrolase</keyword>
<dbReference type="GO" id="GO:0016787">
    <property type="term" value="F:hydrolase activity"/>
    <property type="evidence" value="ECO:0007669"/>
    <property type="project" value="UniProtKB-KW"/>
</dbReference>
<comment type="caution">
    <text evidence="4">The sequence shown here is derived from an EMBL/GenBank/DDBJ whole genome shotgun (WGS) entry which is preliminary data.</text>
</comment>
<keyword evidence="5" id="KW-1185">Reference proteome</keyword>
<dbReference type="PANTHER" id="PTHR23088:SF27">
    <property type="entry name" value="DEAMINATED GLUTATHIONE AMIDASE"/>
    <property type="match status" value="1"/>
</dbReference>
<evidence type="ECO:0000313" key="5">
    <source>
        <dbReference type="Proteomes" id="UP001589813"/>
    </source>
</evidence>
<dbReference type="InterPro" id="IPR036526">
    <property type="entry name" value="C-N_Hydrolase_sf"/>
</dbReference>
<dbReference type="Gene3D" id="3.60.110.10">
    <property type="entry name" value="Carbon-nitrogen hydrolase"/>
    <property type="match status" value="1"/>
</dbReference>
<comment type="similarity">
    <text evidence="1">Belongs to the carbon-nitrogen hydrolase superfamily. NIT1/NIT2 family.</text>
</comment>
<reference evidence="4 5" key="1">
    <citation type="submission" date="2024-09" db="EMBL/GenBank/DDBJ databases">
        <authorList>
            <person name="Sun Q."/>
            <person name="Mori K."/>
        </authorList>
    </citation>
    <scope>NUCLEOTIDE SEQUENCE [LARGE SCALE GENOMIC DNA]</scope>
    <source>
        <strain evidence="4 5">KCTC 23315</strain>
    </source>
</reference>
<proteinExistence type="inferred from homology"/>
<evidence type="ECO:0000259" key="3">
    <source>
        <dbReference type="PROSITE" id="PS50263"/>
    </source>
</evidence>
<dbReference type="CDD" id="cd07572">
    <property type="entry name" value="nit"/>
    <property type="match status" value="1"/>
</dbReference>
<dbReference type="PANTHER" id="PTHR23088">
    <property type="entry name" value="NITRILASE-RELATED"/>
    <property type="match status" value="1"/>
</dbReference>
<evidence type="ECO:0000313" key="4">
    <source>
        <dbReference type="EMBL" id="MFC0046717.1"/>
    </source>
</evidence>
<dbReference type="RefSeq" id="WP_377239273.1">
    <property type="nucleotide sequence ID" value="NZ_JBHLXP010000001.1"/>
</dbReference>
<accession>A0ABV6B9F5</accession>